<evidence type="ECO:0000256" key="1">
    <source>
        <dbReference type="ARBA" id="ARBA00022857"/>
    </source>
</evidence>
<evidence type="ECO:0000313" key="4">
    <source>
        <dbReference type="EMBL" id="MBA8681058.1"/>
    </source>
</evidence>
<proteinExistence type="predicted"/>
<dbReference type="EMBL" id="JACGXS010000001">
    <property type="protein sequence ID" value="MBA8681058.1"/>
    <property type="molecule type" value="Genomic_DNA"/>
</dbReference>
<dbReference type="RefSeq" id="WP_182338197.1">
    <property type="nucleotide sequence ID" value="NZ_JACGXS010000001.1"/>
</dbReference>
<gene>
    <name evidence="4" type="ORF">H4O11_04490</name>
</gene>
<dbReference type="AlphaFoldDB" id="A0A7W3FK80"/>
<keyword evidence="1" id="KW-0521">NADP</keyword>
<keyword evidence="5" id="KW-1185">Reference proteome</keyword>
<feature type="domain" description="Alcohol dehydrogenase-like N-terminal" evidence="3">
    <location>
        <begin position="27"/>
        <end position="112"/>
    </location>
</feature>
<organism evidence="4 5">
    <name type="scientific">Stenotrophomonas tumulicola</name>
    <dbReference type="NCBI Taxonomy" id="1685415"/>
    <lineage>
        <taxon>Bacteria</taxon>
        <taxon>Pseudomonadati</taxon>
        <taxon>Pseudomonadota</taxon>
        <taxon>Gammaproteobacteria</taxon>
        <taxon>Lysobacterales</taxon>
        <taxon>Lysobacteraceae</taxon>
        <taxon>Stenotrophomonas</taxon>
    </lineage>
</organism>
<dbReference type="Gene3D" id="3.40.50.720">
    <property type="entry name" value="NAD(P)-binding Rossmann-like Domain"/>
    <property type="match status" value="1"/>
</dbReference>
<reference evidence="4 5" key="1">
    <citation type="submission" date="2020-08" db="EMBL/GenBank/DDBJ databases">
        <title>Stenotrophomonas tumulicola JCM 30961.</title>
        <authorList>
            <person name="Deng Y."/>
        </authorList>
    </citation>
    <scope>NUCLEOTIDE SEQUENCE [LARGE SCALE GENOMIC DNA]</scope>
    <source>
        <strain evidence="4 5">JCM 30961</strain>
    </source>
</reference>
<comment type="caution">
    <text evidence="4">The sequence shown here is derived from an EMBL/GenBank/DDBJ whole genome shotgun (WGS) entry which is preliminary data.</text>
</comment>
<dbReference type="InterPro" id="IPR051603">
    <property type="entry name" value="Zinc-ADH_QOR/CCCR"/>
</dbReference>
<evidence type="ECO:0000313" key="5">
    <source>
        <dbReference type="Proteomes" id="UP000547058"/>
    </source>
</evidence>
<name>A0A7W3FK80_9GAMM</name>
<evidence type="ECO:0000256" key="2">
    <source>
        <dbReference type="SAM" id="MobiDB-lite"/>
    </source>
</evidence>
<dbReference type="PANTHER" id="PTHR44154">
    <property type="entry name" value="QUINONE OXIDOREDUCTASE"/>
    <property type="match status" value="1"/>
</dbReference>
<evidence type="ECO:0000259" key="3">
    <source>
        <dbReference type="Pfam" id="PF08240"/>
    </source>
</evidence>
<dbReference type="SUPFAM" id="SSF50129">
    <property type="entry name" value="GroES-like"/>
    <property type="match status" value="1"/>
</dbReference>
<accession>A0A7W3FK80</accession>
<dbReference type="Gene3D" id="3.90.180.10">
    <property type="entry name" value="Medium-chain alcohol dehydrogenases, catalytic domain"/>
    <property type="match status" value="1"/>
</dbReference>
<dbReference type="Pfam" id="PF08240">
    <property type="entry name" value="ADH_N"/>
    <property type="match status" value="1"/>
</dbReference>
<dbReference type="PANTHER" id="PTHR44154:SF1">
    <property type="entry name" value="QUINONE OXIDOREDUCTASE"/>
    <property type="match status" value="1"/>
</dbReference>
<sequence length="148" mass="15727">MKSVVASSFGPAPTMHIEQRPVPSPREGYTLVRMHAATVNPLSSQVLAGIVEHARAPLVLTNDGAGIVEHSGAFEPGTRVAIYGGAALGITEDGLQQQWALVQDKRIIRLPDSITLDQGAAFPINYVTAYQALTRIGQVKDGQTVLIS</sequence>
<dbReference type="InterPro" id="IPR011032">
    <property type="entry name" value="GroES-like_sf"/>
</dbReference>
<dbReference type="InterPro" id="IPR013154">
    <property type="entry name" value="ADH-like_N"/>
</dbReference>
<feature type="region of interest" description="Disordered" evidence="2">
    <location>
        <begin position="1"/>
        <end position="23"/>
    </location>
</feature>
<dbReference type="Proteomes" id="UP000547058">
    <property type="component" value="Unassembled WGS sequence"/>
</dbReference>
<protein>
    <submittedName>
        <fullName evidence="4">Zinc-binding alcohol dehydrogenase family protein</fullName>
    </submittedName>
</protein>